<dbReference type="PANTHER" id="PTHR12137">
    <property type="entry name" value="CARBOHYDRATE SULFOTRANSFERASE"/>
    <property type="match status" value="1"/>
</dbReference>
<evidence type="ECO:0000313" key="11">
    <source>
        <dbReference type="Proteomes" id="UP001445076"/>
    </source>
</evidence>
<evidence type="ECO:0000256" key="3">
    <source>
        <dbReference type="ARBA" id="ARBA00022679"/>
    </source>
</evidence>
<keyword evidence="7 9" id="KW-0472">Membrane</keyword>
<feature type="transmembrane region" description="Helical" evidence="9">
    <location>
        <begin position="9"/>
        <end position="31"/>
    </location>
</feature>
<evidence type="ECO:0000256" key="6">
    <source>
        <dbReference type="ARBA" id="ARBA00023034"/>
    </source>
</evidence>
<dbReference type="EC" id="2.8.2.-" evidence="9"/>
<keyword evidence="11" id="KW-1185">Reference proteome</keyword>
<evidence type="ECO:0000256" key="5">
    <source>
        <dbReference type="ARBA" id="ARBA00022989"/>
    </source>
</evidence>
<feature type="non-terminal residue" evidence="10">
    <location>
        <position position="421"/>
    </location>
</feature>
<dbReference type="GO" id="GO:0000139">
    <property type="term" value="C:Golgi membrane"/>
    <property type="evidence" value="ECO:0007669"/>
    <property type="project" value="UniProtKB-SubCell"/>
</dbReference>
<dbReference type="GO" id="GO:0008146">
    <property type="term" value="F:sulfotransferase activity"/>
    <property type="evidence" value="ECO:0007669"/>
    <property type="project" value="InterPro"/>
</dbReference>
<comment type="subcellular location">
    <subcellularLocation>
        <location evidence="1 9">Golgi apparatus membrane</location>
        <topology evidence="1 9">Single-pass type II membrane protein</topology>
    </subcellularLocation>
</comment>
<sequence>MVRLQGCCWWWWVVVAAVVGTGWVCSVWLLYSTTTITNHYPQPASWTLTALINSVHHTSSESTTATTHTTPVISPKRKLSVLESAWGSVMTKRLARVKRVCQQHYLSLKRFSFLNKFTYDTQHHLAYCRNAKTGTTSWLGHLLEWAGVEISNMTPYEIHEAANQAFPALPSKDAAQEMQHLPITFTVVRHPFTRLVSAYRDKMPEKYKKDLQMRMISKYRVHQRNISMSDNDITLSISKFSNKIQNLVSELKNASVNNVLSSKAFDTLSTKETSAYRYHQTIKGALLAQNDSREIALDASIPTFREFVLFVSDQVLKCSSDVSFQCFNEIDVHWQPIFNRCAPCDIHYDVIAKTETFSEDEEYLSELMGLSLHSTGTAKLHSRDPSTASLTKKYFSTLSQHERERVVNAYFYDFLLFGYSP</sequence>
<dbReference type="PANTHER" id="PTHR12137:SF63">
    <property type="entry name" value="CARBOHYDRATE SULFOTRANSFERASE"/>
    <property type="match status" value="1"/>
</dbReference>
<proteinExistence type="inferred from homology"/>
<evidence type="ECO:0000256" key="1">
    <source>
        <dbReference type="ARBA" id="ARBA00004323"/>
    </source>
</evidence>
<name>A0AAW0XLV6_CHEQU</name>
<comment type="caution">
    <text evidence="10">The sequence shown here is derived from an EMBL/GenBank/DDBJ whole genome shotgun (WGS) entry which is preliminary data.</text>
</comment>
<dbReference type="EMBL" id="JARKIK010000033">
    <property type="protein sequence ID" value="KAK8740318.1"/>
    <property type="molecule type" value="Genomic_DNA"/>
</dbReference>
<keyword evidence="6 9" id="KW-0333">Golgi apparatus</keyword>
<organism evidence="10 11">
    <name type="scientific">Cherax quadricarinatus</name>
    <name type="common">Australian red claw crayfish</name>
    <dbReference type="NCBI Taxonomy" id="27406"/>
    <lineage>
        <taxon>Eukaryota</taxon>
        <taxon>Metazoa</taxon>
        <taxon>Ecdysozoa</taxon>
        <taxon>Arthropoda</taxon>
        <taxon>Crustacea</taxon>
        <taxon>Multicrustacea</taxon>
        <taxon>Malacostraca</taxon>
        <taxon>Eumalacostraca</taxon>
        <taxon>Eucarida</taxon>
        <taxon>Decapoda</taxon>
        <taxon>Pleocyemata</taxon>
        <taxon>Astacidea</taxon>
        <taxon>Parastacoidea</taxon>
        <taxon>Parastacidae</taxon>
        <taxon>Cherax</taxon>
    </lineage>
</organism>
<comment type="similarity">
    <text evidence="2 9">Belongs to the sulfotransferase 2 family.</text>
</comment>
<keyword evidence="5 9" id="KW-1133">Transmembrane helix</keyword>
<keyword evidence="8 9" id="KW-0325">Glycoprotein</keyword>
<dbReference type="InterPro" id="IPR018011">
    <property type="entry name" value="Carb_sulfotrans_8-10"/>
</dbReference>
<dbReference type="AlphaFoldDB" id="A0AAW0XLV6"/>
<keyword evidence="9" id="KW-0735">Signal-anchor</keyword>
<dbReference type="Proteomes" id="UP001445076">
    <property type="component" value="Unassembled WGS sequence"/>
</dbReference>
<reference evidence="10 11" key="1">
    <citation type="journal article" date="2024" name="BMC Genomics">
        <title>Genome assembly of redclaw crayfish (Cherax quadricarinatus) provides insights into its immune adaptation and hypoxia tolerance.</title>
        <authorList>
            <person name="Liu Z."/>
            <person name="Zheng J."/>
            <person name="Li H."/>
            <person name="Fang K."/>
            <person name="Wang S."/>
            <person name="He J."/>
            <person name="Zhou D."/>
            <person name="Weng S."/>
            <person name="Chi M."/>
            <person name="Gu Z."/>
            <person name="He J."/>
            <person name="Li F."/>
            <person name="Wang M."/>
        </authorList>
    </citation>
    <scope>NUCLEOTIDE SEQUENCE [LARGE SCALE GENOMIC DNA]</scope>
    <source>
        <strain evidence="10">ZL_2023a</strain>
    </source>
</reference>
<evidence type="ECO:0000256" key="2">
    <source>
        <dbReference type="ARBA" id="ARBA00006339"/>
    </source>
</evidence>
<keyword evidence="3 9" id="KW-0808">Transferase</keyword>
<evidence type="ECO:0000256" key="7">
    <source>
        <dbReference type="ARBA" id="ARBA00023136"/>
    </source>
</evidence>
<evidence type="ECO:0000256" key="8">
    <source>
        <dbReference type="ARBA" id="ARBA00023180"/>
    </source>
</evidence>
<gene>
    <name evidence="10" type="ORF">OTU49_002848</name>
</gene>
<protein>
    <recommendedName>
        <fullName evidence="9">Carbohydrate sulfotransferase</fullName>
        <ecNumber evidence="9">2.8.2.-</ecNumber>
    </recommendedName>
</protein>
<evidence type="ECO:0000313" key="10">
    <source>
        <dbReference type="EMBL" id="KAK8740318.1"/>
    </source>
</evidence>
<evidence type="ECO:0000256" key="4">
    <source>
        <dbReference type="ARBA" id="ARBA00022692"/>
    </source>
</evidence>
<accession>A0AAW0XLV6</accession>
<evidence type="ECO:0000256" key="9">
    <source>
        <dbReference type="RuleBase" id="RU364020"/>
    </source>
</evidence>
<dbReference type="InterPro" id="IPR005331">
    <property type="entry name" value="Sulfotransferase"/>
</dbReference>
<dbReference type="Pfam" id="PF03567">
    <property type="entry name" value="Sulfotransfer_2"/>
    <property type="match status" value="1"/>
</dbReference>
<keyword evidence="4 9" id="KW-0812">Transmembrane</keyword>
<dbReference type="GO" id="GO:0016051">
    <property type="term" value="P:carbohydrate biosynthetic process"/>
    <property type="evidence" value="ECO:0007669"/>
    <property type="project" value="InterPro"/>
</dbReference>
<keyword evidence="9" id="KW-0119">Carbohydrate metabolism</keyword>